<evidence type="ECO:0000256" key="5">
    <source>
        <dbReference type="ARBA" id="ARBA00023136"/>
    </source>
</evidence>
<reference evidence="7 8" key="1">
    <citation type="submission" date="2021-03" db="EMBL/GenBank/DDBJ databases">
        <title>Sequencing the genomes of 1000 actinobacteria strains.</title>
        <authorList>
            <person name="Klenk H.-P."/>
        </authorList>
    </citation>
    <scope>NUCLEOTIDE SEQUENCE [LARGE SCALE GENOMIC DNA]</scope>
    <source>
        <strain evidence="7 8">DSM 20168</strain>
    </source>
</reference>
<dbReference type="RefSeq" id="WP_188949764.1">
    <property type="nucleotide sequence ID" value="NZ_BMPH01000017.1"/>
</dbReference>
<feature type="transmembrane region" description="Helical" evidence="6">
    <location>
        <begin position="69"/>
        <end position="88"/>
    </location>
</feature>
<keyword evidence="3 6" id="KW-0812">Transmembrane</keyword>
<dbReference type="PANTHER" id="PTHR43701:SF2">
    <property type="entry name" value="MEMBRANE TRANSPORTER PROTEIN YJNA-RELATED"/>
    <property type="match status" value="1"/>
</dbReference>
<feature type="transmembrane region" description="Helical" evidence="6">
    <location>
        <begin position="133"/>
        <end position="166"/>
    </location>
</feature>
<proteinExistence type="inferred from homology"/>
<gene>
    <name evidence="7" type="ORF">JOF39_001186</name>
</gene>
<feature type="transmembrane region" description="Helical" evidence="6">
    <location>
        <begin position="252"/>
        <end position="271"/>
    </location>
</feature>
<feature type="transmembrane region" description="Helical" evidence="6">
    <location>
        <begin position="94"/>
        <end position="113"/>
    </location>
</feature>
<evidence type="ECO:0000313" key="8">
    <source>
        <dbReference type="Proteomes" id="UP001195422"/>
    </source>
</evidence>
<evidence type="ECO:0000256" key="3">
    <source>
        <dbReference type="ARBA" id="ARBA00022692"/>
    </source>
</evidence>
<keyword evidence="8" id="KW-1185">Reference proteome</keyword>
<evidence type="ECO:0000256" key="6">
    <source>
        <dbReference type="RuleBase" id="RU363041"/>
    </source>
</evidence>
<evidence type="ECO:0000256" key="2">
    <source>
        <dbReference type="ARBA" id="ARBA00009142"/>
    </source>
</evidence>
<comment type="subcellular location">
    <subcellularLocation>
        <location evidence="6">Cell membrane</location>
        <topology evidence="6">Multi-pass membrane protein</topology>
    </subcellularLocation>
    <subcellularLocation>
        <location evidence="1">Membrane</location>
        <topology evidence="1">Multi-pass membrane protein</topology>
    </subcellularLocation>
</comment>
<keyword evidence="6" id="KW-1003">Cell membrane</keyword>
<keyword evidence="4 6" id="KW-1133">Transmembrane helix</keyword>
<dbReference type="InterPro" id="IPR002781">
    <property type="entry name" value="TM_pro_TauE-like"/>
</dbReference>
<name>A0ABS4XP09_GLUPR</name>
<feature type="transmembrane region" description="Helical" evidence="6">
    <location>
        <begin position="44"/>
        <end position="62"/>
    </location>
</feature>
<feature type="transmembrane region" description="Helical" evidence="6">
    <location>
        <begin position="197"/>
        <end position="217"/>
    </location>
</feature>
<organism evidence="7 8">
    <name type="scientific">Glutamicibacter protophormiae</name>
    <name type="common">Brevibacterium protophormiae</name>
    <dbReference type="NCBI Taxonomy" id="37930"/>
    <lineage>
        <taxon>Bacteria</taxon>
        <taxon>Bacillati</taxon>
        <taxon>Actinomycetota</taxon>
        <taxon>Actinomycetes</taxon>
        <taxon>Micrococcales</taxon>
        <taxon>Micrococcaceae</taxon>
        <taxon>Glutamicibacter</taxon>
    </lineage>
</organism>
<evidence type="ECO:0000256" key="1">
    <source>
        <dbReference type="ARBA" id="ARBA00004141"/>
    </source>
</evidence>
<evidence type="ECO:0000256" key="4">
    <source>
        <dbReference type="ARBA" id="ARBA00022989"/>
    </source>
</evidence>
<evidence type="ECO:0000313" key="7">
    <source>
        <dbReference type="EMBL" id="MBP2398105.1"/>
    </source>
</evidence>
<protein>
    <recommendedName>
        <fullName evidence="6">Probable membrane transporter protein</fullName>
    </recommendedName>
</protein>
<feature type="transmembrane region" description="Helical" evidence="6">
    <location>
        <begin position="229"/>
        <end position="246"/>
    </location>
</feature>
<dbReference type="EMBL" id="JAGIOJ010000001">
    <property type="protein sequence ID" value="MBP2398105.1"/>
    <property type="molecule type" value="Genomic_DNA"/>
</dbReference>
<comment type="caution">
    <text evidence="7">The sequence shown here is derived from an EMBL/GenBank/DDBJ whole genome shotgun (WGS) entry which is preliminary data.</text>
</comment>
<accession>A0ABS4XP09</accession>
<dbReference type="Pfam" id="PF01925">
    <property type="entry name" value="TauE"/>
    <property type="match status" value="1"/>
</dbReference>
<dbReference type="Proteomes" id="UP001195422">
    <property type="component" value="Unassembled WGS sequence"/>
</dbReference>
<keyword evidence="5 6" id="KW-0472">Membrane</keyword>
<sequence length="295" mass="29917">MEPLLILVLALSVVVGLTLGLLGGGGSILMVPLLTYVAGMDAKEAITTSLFVVGVTSLASLLPHARARNVRWVPGLVFAAASMSGAFLGGLASAAIPGAVLMVAFAVIMLASARNMIRGRKKGSESAAKGRSLLMYIPVGLVVGLVTGLVGAGGGFLIVPALVLLAGLQMKLAVGTSLLVISLNSASGMLGHLNSTAVNWPLTLLITAAAIIGSLIGARLTSKVPEKKLRRGFGFFVLAMGVFVLAQELPHPAGLILAVAAVAAALVWVLCTKIPALAAVCPWRKVPDPLAPAAD</sequence>
<dbReference type="PANTHER" id="PTHR43701">
    <property type="entry name" value="MEMBRANE TRANSPORTER PROTEIN MJ0441-RELATED"/>
    <property type="match status" value="1"/>
</dbReference>
<comment type="similarity">
    <text evidence="2 6">Belongs to the 4-toluene sulfonate uptake permease (TSUP) (TC 2.A.102) family.</text>
</comment>
<dbReference type="InterPro" id="IPR051598">
    <property type="entry name" value="TSUP/Inactive_protease-like"/>
</dbReference>